<dbReference type="PANTHER" id="PTHR47482">
    <property type="entry name" value="OS11G0632001 PROTEIN"/>
    <property type="match status" value="1"/>
</dbReference>
<dbReference type="PANTHER" id="PTHR47482:SF5">
    <property type="entry name" value="FAR1 DOMAIN-CONTAINING PROTEIN"/>
    <property type="match status" value="1"/>
</dbReference>
<keyword evidence="2" id="KW-1185">Reference proteome</keyword>
<dbReference type="OMA" id="PSWIKRI"/>
<organism evidence="1 2">
    <name type="scientific">Triticum turgidum subsp. durum</name>
    <name type="common">Durum wheat</name>
    <name type="synonym">Triticum durum</name>
    <dbReference type="NCBI Taxonomy" id="4567"/>
    <lineage>
        <taxon>Eukaryota</taxon>
        <taxon>Viridiplantae</taxon>
        <taxon>Streptophyta</taxon>
        <taxon>Embryophyta</taxon>
        <taxon>Tracheophyta</taxon>
        <taxon>Spermatophyta</taxon>
        <taxon>Magnoliopsida</taxon>
        <taxon>Liliopsida</taxon>
        <taxon>Poales</taxon>
        <taxon>Poaceae</taxon>
        <taxon>BOP clade</taxon>
        <taxon>Pooideae</taxon>
        <taxon>Triticodae</taxon>
        <taxon>Triticeae</taxon>
        <taxon>Triticinae</taxon>
        <taxon>Triticum</taxon>
    </lineage>
</organism>
<accession>A0A9R0VJ27</accession>
<proteinExistence type="predicted"/>
<dbReference type="Gramene" id="TRITD3Av1G043570.1">
    <property type="protein sequence ID" value="TRITD3Av1G043570.1"/>
    <property type="gene ID" value="TRITD3Av1G043570"/>
</dbReference>
<evidence type="ECO:0000313" key="1">
    <source>
        <dbReference type="EMBL" id="VAH58347.1"/>
    </source>
</evidence>
<protein>
    <submittedName>
        <fullName evidence="1">Uncharacterized protein</fullName>
    </submittedName>
</protein>
<dbReference type="EMBL" id="LT934115">
    <property type="protein sequence ID" value="VAH58347.1"/>
    <property type="molecule type" value="Genomic_DNA"/>
</dbReference>
<sequence>MAMADAGDHGLEFLSDPIDRFPLPDLAAVEASQSPWCAMAQSGNSAVGDGALIAEESCESGLKRISLPNSELQADKGHAQASDSGNKFRLPDLTNSKSLLDGEAMQTLVCIAAEYSIGDVTPTIEADVNQTQARTILKHLGGPRGVNVESLGEAYDYYNLYSWEIGFGIRYGKSRLNVERTKCMQEIVYGRKRVTLGHADADTLQ</sequence>
<dbReference type="AlphaFoldDB" id="A0A9R0VJ27"/>
<reference evidence="1 2" key="1">
    <citation type="submission" date="2017-09" db="EMBL/GenBank/DDBJ databases">
        <authorList>
            <consortium name="International Durum Wheat Genome Sequencing Consortium (IDWGSC)"/>
            <person name="Milanesi L."/>
        </authorList>
    </citation>
    <scope>NUCLEOTIDE SEQUENCE [LARGE SCALE GENOMIC DNA]</scope>
    <source>
        <strain evidence="2">cv. Svevo</strain>
    </source>
</reference>
<dbReference type="Proteomes" id="UP000324705">
    <property type="component" value="Chromosome 3A"/>
</dbReference>
<gene>
    <name evidence="1" type="ORF">TRITD_3Av1G043570</name>
</gene>
<name>A0A9R0VJ27_TRITD</name>
<evidence type="ECO:0000313" key="2">
    <source>
        <dbReference type="Proteomes" id="UP000324705"/>
    </source>
</evidence>